<dbReference type="InterPro" id="IPR001610">
    <property type="entry name" value="PAC"/>
</dbReference>
<protein>
    <recommendedName>
        <fullName evidence="2">histidine kinase</fullName>
        <ecNumber evidence="2">2.7.13.3</ecNumber>
    </recommendedName>
</protein>
<sequence length="1027" mass="118374">MEKHTRILIAEDLKTDLELIIRELKQHGLEFDYQTTDNEEEFVKLLTSVTPDIVLTDYMMPRFTGMKALKIVKEYDPLIPVIVVTGSMNEETAVECMKAGASDYVIKEHLKRLGPAVEHALRNSKVEKEKRDAELKLKETELRFKFIADNANDVIYIVRFYPKTHFEYLSPSFERISGYKVEEVYKNHRLLLDLIHPDDRCVIENIAAKKNLNNYFITRWQTKKGSSIWVEMHSTPILNDKNDIVAIHGIARDITKRKLAEIKLQEREQTLSNLVENLPGFIYRCANDKNWTMIYLSPAVKKVTGYEPEELINNQTLSFNDIILPQYRQAIWEKWQIALSTQEKIVDEYEILTKDGQTRWVWEQGKGIYDEEGNLLFIEGYIADITERKKAEAAIREKERELAEIFNSTQEAIIIYDFDKHTIIDCNTATRELYGYSKEELIGKPFGYLSSYNPPYTEAEATKIINKVVNQGSHTYTWQGKKKNGEALWIEVSLKIATIGGTPRFIAVIRDITERKTYQEKIAQRESEFREIFNSTSEAIIIYDTQNGRIIDCNARAIEMYGYSSKEEFIKLTYRDLGSDTLPNTNELINIHSSNATKNGPQRFDWLAKKKNGEHFWVEVSLKRTKIGGYDRELTVIRDITERKKFEQDLIDAKDRAEESDRLKSAFLANLSHEIRTPMNAIMGFSDLLKLPVDEAKRSEYIDIIQKSGKRLLDIISETVEIAKLDTGMVKPNPESFELNQFMLDIYNEMKIKATANKDIELILTNQNLSTPFNIYTDKVKLQQILINLISNGLKYTPRGSVSFGYELINNRIVFRVKDTGIGIEQKYREMIFKRFFRVQNPLTIKVGGIGLGLAISKAYIELLGGTIELDSIIGQGTIVTFSIPYQQPETLPESNEEIPFEQLQGNNELLLVAEDDDFNFLFINEILLSSNYKCIRAINGQEAVELARKNNEIKLILMDLKMPVMDGYKAFEEIKAFKPGIPIVAQTAYALGEDKERINSHGFDGYINKPIKKHELLMVIKEKLSN</sequence>
<dbReference type="InterPro" id="IPR011006">
    <property type="entry name" value="CheY-like_superfamily"/>
</dbReference>
<dbReference type="CDD" id="cd17546">
    <property type="entry name" value="REC_hyHK_CKI1_RcsC-like"/>
    <property type="match status" value="1"/>
</dbReference>
<dbReference type="InterPro" id="IPR000014">
    <property type="entry name" value="PAS"/>
</dbReference>
<dbReference type="Pfam" id="PF02518">
    <property type="entry name" value="HATPase_c"/>
    <property type="match status" value="1"/>
</dbReference>
<dbReference type="RefSeq" id="WP_173074206.1">
    <property type="nucleotide sequence ID" value="NZ_CP041345.1"/>
</dbReference>
<dbReference type="Gene3D" id="1.10.287.130">
    <property type="match status" value="1"/>
</dbReference>
<evidence type="ECO:0000259" key="8">
    <source>
        <dbReference type="PROSITE" id="PS50110"/>
    </source>
</evidence>
<dbReference type="PRINTS" id="PR00344">
    <property type="entry name" value="BCTRLSENSOR"/>
</dbReference>
<dbReference type="InterPro" id="IPR003661">
    <property type="entry name" value="HisK_dim/P_dom"/>
</dbReference>
<dbReference type="GO" id="GO:0009927">
    <property type="term" value="F:histidine phosphotransfer kinase activity"/>
    <property type="evidence" value="ECO:0007669"/>
    <property type="project" value="TreeGrafter"/>
</dbReference>
<dbReference type="EMBL" id="CP041345">
    <property type="protein sequence ID" value="QKG79947.1"/>
    <property type="molecule type" value="Genomic_DNA"/>
</dbReference>
<accession>A0A7D3XEH8</accession>
<dbReference type="SMART" id="SM00387">
    <property type="entry name" value="HATPase_c"/>
    <property type="match status" value="1"/>
</dbReference>
<feature type="domain" description="Response regulatory" evidence="8">
    <location>
        <begin position="6"/>
        <end position="122"/>
    </location>
</feature>
<feature type="domain" description="PAC" evidence="10">
    <location>
        <begin position="474"/>
        <end position="524"/>
    </location>
</feature>
<evidence type="ECO:0000256" key="3">
    <source>
        <dbReference type="ARBA" id="ARBA00022553"/>
    </source>
</evidence>
<dbReference type="InterPro" id="IPR036890">
    <property type="entry name" value="HATPase_C_sf"/>
</dbReference>
<dbReference type="SMART" id="SM00448">
    <property type="entry name" value="REC"/>
    <property type="match status" value="2"/>
</dbReference>
<dbReference type="PROSITE" id="PS50113">
    <property type="entry name" value="PAC"/>
    <property type="match status" value="4"/>
</dbReference>
<reference evidence="11 12" key="1">
    <citation type="submission" date="2019-07" db="EMBL/GenBank/DDBJ databases">
        <title>Thalassofilum flectens gen. nov., sp. nov., a novel moderate thermophilic anaerobe from a shallow sea hot spring in Kunashir Island (Russia), representing a new family in the order Bacteroidales, and proposal of Thalassofilacea fam. nov.</title>
        <authorList>
            <person name="Kochetkova T.V."/>
            <person name="Podosokorskaya O.A."/>
            <person name="Novikov A."/>
            <person name="Elcheninov A.G."/>
            <person name="Toshchakov S.V."/>
            <person name="Kublanov I.V."/>
        </authorList>
    </citation>
    <scope>NUCLEOTIDE SEQUENCE [LARGE SCALE GENOMIC DNA]</scope>
    <source>
        <strain evidence="11 12">38-H</strain>
    </source>
</reference>
<dbReference type="Gene3D" id="3.40.50.2300">
    <property type="match status" value="2"/>
</dbReference>
<dbReference type="CDD" id="cd00082">
    <property type="entry name" value="HisKA"/>
    <property type="match status" value="1"/>
</dbReference>
<dbReference type="SUPFAM" id="SSF52172">
    <property type="entry name" value="CheY-like"/>
    <property type="match status" value="2"/>
</dbReference>
<feature type="domain" description="PAC" evidence="10">
    <location>
        <begin position="210"/>
        <end position="266"/>
    </location>
</feature>
<feature type="domain" description="PAS" evidence="9">
    <location>
        <begin position="525"/>
        <end position="567"/>
    </location>
</feature>
<dbReference type="CDD" id="cd00130">
    <property type="entry name" value="PAS"/>
    <property type="match status" value="4"/>
</dbReference>
<dbReference type="Pfam" id="PF00072">
    <property type="entry name" value="Response_reg"/>
    <property type="match status" value="2"/>
</dbReference>
<dbReference type="InterPro" id="IPR013655">
    <property type="entry name" value="PAS_fold_3"/>
</dbReference>
<evidence type="ECO:0000259" key="7">
    <source>
        <dbReference type="PROSITE" id="PS50109"/>
    </source>
</evidence>
<evidence type="ECO:0000256" key="6">
    <source>
        <dbReference type="PROSITE-ProRule" id="PRU00169"/>
    </source>
</evidence>
<dbReference type="SMART" id="SM00091">
    <property type="entry name" value="PAS"/>
    <property type="match status" value="4"/>
</dbReference>
<dbReference type="InterPro" id="IPR000700">
    <property type="entry name" value="PAS-assoc_C"/>
</dbReference>
<feature type="domain" description="Histidine kinase" evidence="7">
    <location>
        <begin position="670"/>
        <end position="888"/>
    </location>
</feature>
<name>A0A7D3XEH8_9BACT</name>
<dbReference type="PROSITE" id="PS50109">
    <property type="entry name" value="HIS_KIN"/>
    <property type="match status" value="1"/>
</dbReference>
<dbReference type="InterPro" id="IPR001789">
    <property type="entry name" value="Sig_transdc_resp-reg_receiver"/>
</dbReference>
<proteinExistence type="predicted"/>
<evidence type="ECO:0000313" key="12">
    <source>
        <dbReference type="Proteomes" id="UP000500961"/>
    </source>
</evidence>
<dbReference type="KEGG" id="ttz:FHG85_06605"/>
<dbReference type="SMART" id="SM00388">
    <property type="entry name" value="HisKA"/>
    <property type="match status" value="1"/>
</dbReference>
<dbReference type="Pfam" id="PF08447">
    <property type="entry name" value="PAS_3"/>
    <property type="match status" value="2"/>
</dbReference>
<dbReference type="SUPFAM" id="SSF55785">
    <property type="entry name" value="PYP-like sensor domain (PAS domain)"/>
    <property type="match status" value="4"/>
</dbReference>
<feature type="domain" description="PAC" evidence="10">
    <location>
        <begin position="345"/>
        <end position="397"/>
    </location>
</feature>
<dbReference type="Proteomes" id="UP000500961">
    <property type="component" value="Chromosome"/>
</dbReference>
<evidence type="ECO:0000259" key="10">
    <source>
        <dbReference type="PROSITE" id="PS50113"/>
    </source>
</evidence>
<keyword evidence="4" id="KW-0808">Transferase</keyword>
<organism evidence="11 12">
    <name type="scientific">Tenuifilum thalassicum</name>
    <dbReference type="NCBI Taxonomy" id="2590900"/>
    <lineage>
        <taxon>Bacteria</taxon>
        <taxon>Pseudomonadati</taxon>
        <taxon>Bacteroidota</taxon>
        <taxon>Bacteroidia</taxon>
        <taxon>Bacteroidales</taxon>
        <taxon>Tenuifilaceae</taxon>
        <taxon>Tenuifilum</taxon>
    </lineage>
</organism>
<dbReference type="Gene3D" id="3.30.450.20">
    <property type="entry name" value="PAS domain"/>
    <property type="match status" value="4"/>
</dbReference>
<dbReference type="CDD" id="cd00156">
    <property type="entry name" value="REC"/>
    <property type="match status" value="1"/>
</dbReference>
<dbReference type="Pfam" id="PF13426">
    <property type="entry name" value="PAS_9"/>
    <property type="match status" value="2"/>
</dbReference>
<evidence type="ECO:0000256" key="4">
    <source>
        <dbReference type="ARBA" id="ARBA00022679"/>
    </source>
</evidence>
<dbReference type="InterPro" id="IPR036097">
    <property type="entry name" value="HisK_dim/P_sf"/>
</dbReference>
<evidence type="ECO:0000256" key="5">
    <source>
        <dbReference type="ARBA" id="ARBA00022777"/>
    </source>
</evidence>
<dbReference type="Gene3D" id="3.30.565.10">
    <property type="entry name" value="Histidine kinase-like ATPase, C-terminal domain"/>
    <property type="match status" value="1"/>
</dbReference>
<dbReference type="PANTHER" id="PTHR43047">
    <property type="entry name" value="TWO-COMPONENT HISTIDINE PROTEIN KINASE"/>
    <property type="match status" value="1"/>
</dbReference>
<feature type="domain" description="Response regulatory" evidence="8">
    <location>
        <begin position="910"/>
        <end position="1025"/>
    </location>
</feature>
<gene>
    <name evidence="11" type="ORF">FHG85_06605</name>
</gene>
<feature type="domain" description="PAS" evidence="9">
    <location>
        <begin position="398"/>
        <end position="472"/>
    </location>
</feature>
<dbReference type="SMART" id="SM00086">
    <property type="entry name" value="PAC"/>
    <property type="match status" value="4"/>
</dbReference>
<evidence type="ECO:0000256" key="2">
    <source>
        <dbReference type="ARBA" id="ARBA00012438"/>
    </source>
</evidence>
<dbReference type="NCBIfam" id="TIGR00229">
    <property type="entry name" value="sensory_box"/>
    <property type="match status" value="4"/>
</dbReference>
<dbReference type="InterPro" id="IPR004358">
    <property type="entry name" value="Sig_transdc_His_kin-like_C"/>
</dbReference>
<evidence type="ECO:0000259" key="9">
    <source>
        <dbReference type="PROSITE" id="PS50112"/>
    </source>
</evidence>
<feature type="modified residue" description="4-aspartylphosphate" evidence="6">
    <location>
        <position position="57"/>
    </location>
</feature>
<dbReference type="SUPFAM" id="SSF47384">
    <property type="entry name" value="Homodimeric domain of signal transducing histidine kinase"/>
    <property type="match status" value="1"/>
</dbReference>
<dbReference type="AlphaFoldDB" id="A0A7D3XEH8"/>
<dbReference type="InterPro" id="IPR005467">
    <property type="entry name" value="His_kinase_dom"/>
</dbReference>
<feature type="modified residue" description="4-aspartylphosphate" evidence="6">
    <location>
        <position position="960"/>
    </location>
</feature>
<keyword evidence="5" id="KW-0418">Kinase</keyword>
<evidence type="ECO:0000256" key="1">
    <source>
        <dbReference type="ARBA" id="ARBA00000085"/>
    </source>
</evidence>
<keyword evidence="3 6" id="KW-0597">Phosphoprotein</keyword>
<feature type="domain" description="PAS" evidence="9">
    <location>
        <begin position="140"/>
        <end position="215"/>
    </location>
</feature>
<dbReference type="InterPro" id="IPR003594">
    <property type="entry name" value="HATPase_dom"/>
</dbReference>
<keyword evidence="12" id="KW-1185">Reference proteome</keyword>
<dbReference type="PROSITE" id="PS50110">
    <property type="entry name" value="RESPONSE_REGULATORY"/>
    <property type="match status" value="2"/>
</dbReference>
<dbReference type="PROSITE" id="PS50112">
    <property type="entry name" value="PAS"/>
    <property type="match status" value="4"/>
</dbReference>
<evidence type="ECO:0000313" key="11">
    <source>
        <dbReference type="EMBL" id="QKG79947.1"/>
    </source>
</evidence>
<comment type="catalytic activity">
    <reaction evidence="1">
        <text>ATP + protein L-histidine = ADP + protein N-phospho-L-histidine.</text>
        <dbReference type="EC" id="2.7.13.3"/>
    </reaction>
</comment>
<feature type="domain" description="PAS" evidence="9">
    <location>
        <begin position="267"/>
        <end position="342"/>
    </location>
</feature>
<feature type="domain" description="PAC" evidence="10">
    <location>
        <begin position="602"/>
        <end position="652"/>
    </location>
</feature>
<dbReference type="GO" id="GO:0000155">
    <property type="term" value="F:phosphorelay sensor kinase activity"/>
    <property type="evidence" value="ECO:0007669"/>
    <property type="project" value="InterPro"/>
</dbReference>
<dbReference type="InterPro" id="IPR035965">
    <property type="entry name" value="PAS-like_dom_sf"/>
</dbReference>
<dbReference type="EC" id="2.7.13.3" evidence="2"/>
<dbReference type="SUPFAM" id="SSF55874">
    <property type="entry name" value="ATPase domain of HSP90 chaperone/DNA topoisomerase II/histidine kinase"/>
    <property type="match status" value="1"/>
</dbReference>
<dbReference type="Pfam" id="PF00512">
    <property type="entry name" value="HisKA"/>
    <property type="match status" value="1"/>
</dbReference>
<dbReference type="GO" id="GO:0005886">
    <property type="term" value="C:plasma membrane"/>
    <property type="evidence" value="ECO:0007669"/>
    <property type="project" value="TreeGrafter"/>
</dbReference>